<reference evidence="2 3" key="1">
    <citation type="submission" date="2020-02" db="EMBL/GenBank/DDBJ databases">
        <authorList>
            <person name="Ferguson B K."/>
        </authorList>
    </citation>
    <scope>NUCLEOTIDE SEQUENCE [LARGE SCALE GENOMIC DNA]</scope>
</reference>
<name>A0A6H5HH72_9HEMI</name>
<organism evidence="2 3">
    <name type="scientific">Nesidiocoris tenuis</name>
    <dbReference type="NCBI Taxonomy" id="355587"/>
    <lineage>
        <taxon>Eukaryota</taxon>
        <taxon>Metazoa</taxon>
        <taxon>Ecdysozoa</taxon>
        <taxon>Arthropoda</taxon>
        <taxon>Hexapoda</taxon>
        <taxon>Insecta</taxon>
        <taxon>Pterygota</taxon>
        <taxon>Neoptera</taxon>
        <taxon>Paraneoptera</taxon>
        <taxon>Hemiptera</taxon>
        <taxon>Heteroptera</taxon>
        <taxon>Panheteroptera</taxon>
        <taxon>Cimicomorpha</taxon>
        <taxon>Miridae</taxon>
        <taxon>Dicyphina</taxon>
        <taxon>Nesidiocoris</taxon>
    </lineage>
</organism>
<dbReference type="PRINTS" id="PR01217">
    <property type="entry name" value="PRICHEXTENSN"/>
</dbReference>
<feature type="region of interest" description="Disordered" evidence="1">
    <location>
        <begin position="23"/>
        <end position="83"/>
    </location>
</feature>
<protein>
    <submittedName>
        <fullName evidence="2">Uncharacterized protein</fullName>
    </submittedName>
</protein>
<sequence>MSVLVMLYLIRPSHRWAIKYIHSTATPPQPPAPPPPLPSPLPPLPPPSPSPPPPTHPPPPPPTPTPPPPPPPPPTPSPAIREYPSSYTCCDPTSYRSWSFATWVFAEIFVGNIGRLKTL</sequence>
<gene>
    <name evidence="2" type="ORF">NTEN_LOCUS20719</name>
</gene>
<evidence type="ECO:0000256" key="1">
    <source>
        <dbReference type="SAM" id="MobiDB-lite"/>
    </source>
</evidence>
<keyword evidence="3" id="KW-1185">Reference proteome</keyword>
<evidence type="ECO:0000313" key="3">
    <source>
        <dbReference type="Proteomes" id="UP000479000"/>
    </source>
</evidence>
<dbReference type="AlphaFoldDB" id="A0A6H5HH72"/>
<dbReference type="EMBL" id="CADCXU010030451">
    <property type="protein sequence ID" value="CAB0016552.1"/>
    <property type="molecule type" value="Genomic_DNA"/>
</dbReference>
<accession>A0A6H5HH72</accession>
<dbReference type="Proteomes" id="UP000479000">
    <property type="component" value="Unassembled WGS sequence"/>
</dbReference>
<evidence type="ECO:0000313" key="2">
    <source>
        <dbReference type="EMBL" id="CAB0016552.1"/>
    </source>
</evidence>
<feature type="compositionally biased region" description="Pro residues" evidence="1">
    <location>
        <begin position="27"/>
        <end position="77"/>
    </location>
</feature>
<proteinExistence type="predicted"/>